<proteinExistence type="predicted"/>
<comment type="caution">
    <text evidence="1">The sequence shown here is derived from an EMBL/GenBank/DDBJ whole genome shotgun (WGS) entry which is preliminary data.</text>
</comment>
<sequence>MVRAWLGVEGVDSHVISDHFVQFIEYAGGLKSRRSLFHLIWLQCVWVLWNEWNDRLFRNRESSITIVG</sequence>
<protein>
    <submittedName>
        <fullName evidence="1">Uncharacterized protein</fullName>
    </submittedName>
</protein>
<dbReference type="EMBL" id="PSQE01000006">
    <property type="protein sequence ID" value="RHN50941.1"/>
    <property type="molecule type" value="Genomic_DNA"/>
</dbReference>
<name>A0A396HEH2_MEDTR</name>
<dbReference type="Gramene" id="rna35297">
    <property type="protein sequence ID" value="RHN50941.1"/>
    <property type="gene ID" value="gene35297"/>
</dbReference>
<accession>A0A396HEH2</accession>
<organism evidence="1">
    <name type="scientific">Medicago truncatula</name>
    <name type="common">Barrel medic</name>
    <name type="synonym">Medicago tribuloides</name>
    <dbReference type="NCBI Taxonomy" id="3880"/>
    <lineage>
        <taxon>Eukaryota</taxon>
        <taxon>Viridiplantae</taxon>
        <taxon>Streptophyta</taxon>
        <taxon>Embryophyta</taxon>
        <taxon>Tracheophyta</taxon>
        <taxon>Spermatophyta</taxon>
        <taxon>Magnoliopsida</taxon>
        <taxon>eudicotyledons</taxon>
        <taxon>Gunneridae</taxon>
        <taxon>Pentapetalae</taxon>
        <taxon>rosids</taxon>
        <taxon>fabids</taxon>
        <taxon>Fabales</taxon>
        <taxon>Fabaceae</taxon>
        <taxon>Papilionoideae</taxon>
        <taxon>50 kb inversion clade</taxon>
        <taxon>NPAAA clade</taxon>
        <taxon>Hologalegina</taxon>
        <taxon>IRL clade</taxon>
        <taxon>Trifolieae</taxon>
        <taxon>Medicago</taxon>
    </lineage>
</organism>
<evidence type="ECO:0000313" key="1">
    <source>
        <dbReference type="EMBL" id="RHN50941.1"/>
    </source>
</evidence>
<dbReference type="AlphaFoldDB" id="A0A396HEH2"/>
<gene>
    <name evidence="1" type="ORF">MtrunA17_Chr6g0463021</name>
</gene>
<dbReference type="Proteomes" id="UP000265566">
    <property type="component" value="Chromosome 6"/>
</dbReference>
<reference evidence="1" key="1">
    <citation type="journal article" date="2018" name="Nat. Plants">
        <title>Whole-genome landscape of Medicago truncatula symbiotic genes.</title>
        <authorList>
            <person name="Pecrix Y."/>
            <person name="Gamas P."/>
            <person name="Carrere S."/>
        </authorList>
    </citation>
    <scope>NUCLEOTIDE SEQUENCE</scope>
    <source>
        <tissue evidence="1">Leaves</tissue>
    </source>
</reference>